<evidence type="ECO:0000259" key="2">
    <source>
        <dbReference type="PROSITE" id="PS51898"/>
    </source>
</evidence>
<dbReference type="Proteomes" id="UP000324800">
    <property type="component" value="Unassembled WGS sequence"/>
</dbReference>
<evidence type="ECO:0000313" key="4">
    <source>
        <dbReference type="Proteomes" id="UP000324800"/>
    </source>
</evidence>
<dbReference type="GO" id="GO:0003677">
    <property type="term" value="F:DNA binding"/>
    <property type="evidence" value="ECO:0007669"/>
    <property type="project" value="InterPro"/>
</dbReference>
<comment type="caution">
    <text evidence="3">The sequence shown here is derived from an EMBL/GenBank/DDBJ whole genome shotgun (WGS) entry which is preliminary data.</text>
</comment>
<feature type="domain" description="Tyr recombinase" evidence="2">
    <location>
        <begin position="388"/>
        <end position="590"/>
    </location>
</feature>
<evidence type="ECO:0000256" key="1">
    <source>
        <dbReference type="ARBA" id="ARBA00023172"/>
    </source>
</evidence>
<gene>
    <name evidence="3" type="ORF">EZS28_037761</name>
</gene>
<evidence type="ECO:0000313" key="3">
    <source>
        <dbReference type="EMBL" id="KAA6366712.1"/>
    </source>
</evidence>
<dbReference type="InterPro" id="IPR052055">
    <property type="entry name" value="Hepadnavirus_pol/RT"/>
</dbReference>
<proteinExistence type="predicted"/>
<accession>A0A5J4U9Y5</accession>
<protein>
    <recommendedName>
        <fullName evidence="2">Tyr recombinase domain-containing protein</fullName>
    </recommendedName>
</protein>
<dbReference type="InterPro" id="IPR013762">
    <property type="entry name" value="Integrase-like_cat_sf"/>
</dbReference>
<dbReference type="EMBL" id="SNRW01019075">
    <property type="protein sequence ID" value="KAA6366712.1"/>
    <property type="molecule type" value="Genomic_DNA"/>
</dbReference>
<dbReference type="AlphaFoldDB" id="A0A5J4U9Y5"/>
<dbReference type="PANTHER" id="PTHR33050">
    <property type="entry name" value="REVERSE TRANSCRIPTASE DOMAIN-CONTAINING PROTEIN"/>
    <property type="match status" value="1"/>
</dbReference>
<dbReference type="SUPFAM" id="SSF56349">
    <property type="entry name" value="DNA breaking-rejoining enzymes"/>
    <property type="match status" value="1"/>
</dbReference>
<feature type="non-terminal residue" evidence="3">
    <location>
        <position position="1"/>
    </location>
</feature>
<dbReference type="Gene3D" id="1.10.443.10">
    <property type="entry name" value="Intergrase catalytic core"/>
    <property type="match status" value="1"/>
</dbReference>
<dbReference type="InterPro" id="IPR002104">
    <property type="entry name" value="Integrase_catalytic"/>
</dbReference>
<dbReference type="PANTHER" id="PTHR33050:SF7">
    <property type="entry name" value="RIBONUCLEASE H"/>
    <property type="match status" value="1"/>
</dbReference>
<reference evidence="3 4" key="1">
    <citation type="submission" date="2019-03" db="EMBL/GenBank/DDBJ databases">
        <title>Single cell metagenomics reveals metabolic interactions within the superorganism composed of flagellate Streblomastix strix and complex community of Bacteroidetes bacteria on its surface.</title>
        <authorList>
            <person name="Treitli S.C."/>
            <person name="Kolisko M."/>
            <person name="Husnik F."/>
            <person name="Keeling P."/>
            <person name="Hampl V."/>
        </authorList>
    </citation>
    <scope>NUCLEOTIDE SEQUENCE [LARGE SCALE GENOMIC DNA]</scope>
    <source>
        <strain evidence="3">ST1C</strain>
    </source>
</reference>
<dbReference type="PROSITE" id="PS51898">
    <property type="entry name" value="TYR_RECOMBINASE"/>
    <property type="match status" value="1"/>
</dbReference>
<dbReference type="GO" id="GO:0015074">
    <property type="term" value="P:DNA integration"/>
    <property type="evidence" value="ECO:0007669"/>
    <property type="project" value="InterPro"/>
</dbReference>
<dbReference type="GO" id="GO:0006310">
    <property type="term" value="P:DNA recombination"/>
    <property type="evidence" value="ECO:0007669"/>
    <property type="project" value="UniProtKB-KW"/>
</dbReference>
<dbReference type="InterPro" id="IPR011010">
    <property type="entry name" value="DNA_brk_join_enz"/>
</dbReference>
<keyword evidence="1" id="KW-0233">DNA recombination</keyword>
<organism evidence="3 4">
    <name type="scientific">Streblomastix strix</name>
    <dbReference type="NCBI Taxonomy" id="222440"/>
    <lineage>
        <taxon>Eukaryota</taxon>
        <taxon>Metamonada</taxon>
        <taxon>Preaxostyla</taxon>
        <taxon>Oxymonadida</taxon>
        <taxon>Streblomastigidae</taxon>
        <taxon>Streblomastix</taxon>
    </lineage>
</organism>
<sequence length="635" mass="73878">ASVIGEVKYTRVQSKRGALHIQYLLKLKDKEVASRGWNKWTQLNRSAIPDITWWINKLAHHKPLCFMKPNRWITIQTDVSSSGWGATLTRENKEKIFAYGEWKSSNLISSNQRQVTVALRVLLEFRLDLIQQLLIGIQLLTYNTVTLNYLNKAEQYNCTIEASHISSLLNIIPDSQSRFSRCGDYAIKREVLQKTLKEIVIQISIEIFATRANRQCTRKFKKERVPIAVLIAPEWPNQQWFNELIEIAMLKICLKESTQVLLMGAKHRYKGWVLPFGLIYLFIVGAKTEKSFSDSCCKLEDQVPMRLTESFLIDSANGEHIFHDSRQQPQIIMANYSEDATNLNYSDNSVKNQRCALAILLKLMENSEKYIHYDLVKQLRRKIRIWFRQTDKQKQIKELDILLNCIKEQIPLLEHGLLTIEQRRAIAATLVMVFTVARLAELHRAVLFSSSDDEYVIQTTILKSLQRIADFKICKIPEERICPLRWFQSWFTDREIDILNKAQELWMINHPNKYIQTDDLSKSIRAVIQSASIIKTYSITSIRAAAITKLLKHNFSRVQVDRFTHHSDTASTIRQYYDKNKNVEAREVFGQTEEELDNEKDGKQKKALLEKIDYERSKVEQRMPSSVGVLCPVLH</sequence>
<name>A0A5J4U9Y5_9EUKA</name>